<accession>A0A517YKR6</accession>
<evidence type="ECO:0000313" key="2">
    <source>
        <dbReference type="Proteomes" id="UP000315017"/>
    </source>
</evidence>
<proteinExistence type="predicted"/>
<name>A0A517YKR6_9BACT</name>
<protein>
    <submittedName>
        <fullName evidence="1">Uncharacterized protein</fullName>
    </submittedName>
</protein>
<dbReference type="RefSeq" id="WP_145096873.1">
    <property type="nucleotide sequence ID" value="NZ_CP036274.1"/>
</dbReference>
<organism evidence="1 2">
    <name type="scientific">Anatilimnocola aggregata</name>
    <dbReference type="NCBI Taxonomy" id="2528021"/>
    <lineage>
        <taxon>Bacteria</taxon>
        <taxon>Pseudomonadati</taxon>
        <taxon>Planctomycetota</taxon>
        <taxon>Planctomycetia</taxon>
        <taxon>Pirellulales</taxon>
        <taxon>Pirellulaceae</taxon>
        <taxon>Anatilimnocola</taxon>
    </lineage>
</organism>
<gene>
    <name evidence="1" type="ORF">ETAA8_59580</name>
</gene>
<dbReference type="Proteomes" id="UP000315017">
    <property type="component" value="Chromosome"/>
</dbReference>
<dbReference type="EMBL" id="CP036274">
    <property type="protein sequence ID" value="QDU30809.1"/>
    <property type="molecule type" value="Genomic_DNA"/>
</dbReference>
<dbReference type="AlphaFoldDB" id="A0A517YKR6"/>
<evidence type="ECO:0000313" key="1">
    <source>
        <dbReference type="EMBL" id="QDU30809.1"/>
    </source>
</evidence>
<sequence length="78" mass="9345">MTNRAPLIVAIVLLLLPLLYVVSYVAIVQPYHRSVWIVKGTLEMEYVHYRWGGAYAAKVFWPLEQIDRKLRPNRWYLW</sequence>
<dbReference type="KEGG" id="aagg:ETAA8_59580"/>
<keyword evidence="2" id="KW-1185">Reference proteome</keyword>
<reference evidence="1 2" key="1">
    <citation type="submission" date="2019-02" db="EMBL/GenBank/DDBJ databases">
        <title>Deep-cultivation of Planctomycetes and their phenomic and genomic characterization uncovers novel biology.</title>
        <authorList>
            <person name="Wiegand S."/>
            <person name="Jogler M."/>
            <person name="Boedeker C."/>
            <person name="Pinto D."/>
            <person name="Vollmers J."/>
            <person name="Rivas-Marin E."/>
            <person name="Kohn T."/>
            <person name="Peeters S.H."/>
            <person name="Heuer A."/>
            <person name="Rast P."/>
            <person name="Oberbeckmann S."/>
            <person name="Bunk B."/>
            <person name="Jeske O."/>
            <person name="Meyerdierks A."/>
            <person name="Storesund J.E."/>
            <person name="Kallscheuer N."/>
            <person name="Luecker S."/>
            <person name="Lage O.M."/>
            <person name="Pohl T."/>
            <person name="Merkel B.J."/>
            <person name="Hornburger P."/>
            <person name="Mueller R.-W."/>
            <person name="Bruemmer F."/>
            <person name="Labrenz M."/>
            <person name="Spormann A.M."/>
            <person name="Op den Camp H."/>
            <person name="Overmann J."/>
            <person name="Amann R."/>
            <person name="Jetten M.S.M."/>
            <person name="Mascher T."/>
            <person name="Medema M.H."/>
            <person name="Devos D.P."/>
            <person name="Kaster A.-K."/>
            <person name="Ovreas L."/>
            <person name="Rohde M."/>
            <person name="Galperin M.Y."/>
            <person name="Jogler C."/>
        </authorList>
    </citation>
    <scope>NUCLEOTIDE SEQUENCE [LARGE SCALE GENOMIC DNA]</scope>
    <source>
        <strain evidence="1 2">ETA_A8</strain>
    </source>
</reference>